<dbReference type="Proteomes" id="UP000762676">
    <property type="component" value="Unassembled WGS sequence"/>
</dbReference>
<keyword evidence="3" id="KW-1185">Reference proteome</keyword>
<evidence type="ECO:0000256" key="1">
    <source>
        <dbReference type="SAM" id="MobiDB-lite"/>
    </source>
</evidence>
<protein>
    <submittedName>
        <fullName evidence="2">Uncharacterized protein</fullName>
    </submittedName>
</protein>
<accession>A0AAV4HAB5</accession>
<evidence type="ECO:0000313" key="2">
    <source>
        <dbReference type="EMBL" id="GFR95077.1"/>
    </source>
</evidence>
<dbReference type="EMBL" id="BMAT01012580">
    <property type="protein sequence ID" value="GFR95077.1"/>
    <property type="molecule type" value="Genomic_DNA"/>
</dbReference>
<dbReference type="AlphaFoldDB" id="A0AAV4HAB5"/>
<sequence>MAMHWPTAPAGHPRRAVDIVRQNITLGGPPSYGVNSGLHARIMVNVTWKDIHARRSPYVSYINTRNLSWTDYSFPWCNIFPSSRCAVSECFLSPLQKKKKKNPPEKNLTCSLRENADLN</sequence>
<reference evidence="2 3" key="1">
    <citation type="journal article" date="2021" name="Elife">
        <title>Chloroplast acquisition without the gene transfer in kleptoplastic sea slugs, Plakobranchus ocellatus.</title>
        <authorList>
            <person name="Maeda T."/>
            <person name="Takahashi S."/>
            <person name="Yoshida T."/>
            <person name="Shimamura S."/>
            <person name="Takaki Y."/>
            <person name="Nagai Y."/>
            <person name="Toyoda A."/>
            <person name="Suzuki Y."/>
            <person name="Arimoto A."/>
            <person name="Ishii H."/>
            <person name="Satoh N."/>
            <person name="Nishiyama T."/>
            <person name="Hasebe M."/>
            <person name="Maruyama T."/>
            <person name="Minagawa J."/>
            <person name="Obokata J."/>
            <person name="Shigenobu S."/>
        </authorList>
    </citation>
    <scope>NUCLEOTIDE SEQUENCE [LARGE SCALE GENOMIC DNA]</scope>
</reference>
<gene>
    <name evidence="2" type="ORF">ElyMa_006265800</name>
</gene>
<proteinExistence type="predicted"/>
<comment type="caution">
    <text evidence="2">The sequence shown here is derived from an EMBL/GenBank/DDBJ whole genome shotgun (WGS) entry which is preliminary data.</text>
</comment>
<organism evidence="2 3">
    <name type="scientific">Elysia marginata</name>
    <dbReference type="NCBI Taxonomy" id="1093978"/>
    <lineage>
        <taxon>Eukaryota</taxon>
        <taxon>Metazoa</taxon>
        <taxon>Spiralia</taxon>
        <taxon>Lophotrochozoa</taxon>
        <taxon>Mollusca</taxon>
        <taxon>Gastropoda</taxon>
        <taxon>Heterobranchia</taxon>
        <taxon>Euthyneura</taxon>
        <taxon>Panpulmonata</taxon>
        <taxon>Sacoglossa</taxon>
        <taxon>Placobranchoidea</taxon>
        <taxon>Plakobranchidae</taxon>
        <taxon>Elysia</taxon>
    </lineage>
</organism>
<name>A0AAV4HAB5_9GAST</name>
<feature type="region of interest" description="Disordered" evidence="1">
    <location>
        <begin position="97"/>
        <end position="119"/>
    </location>
</feature>
<evidence type="ECO:0000313" key="3">
    <source>
        <dbReference type="Proteomes" id="UP000762676"/>
    </source>
</evidence>